<comment type="similarity">
    <text evidence="1">Belongs to the serine-aspartate repeat-containing protein (SDr) family.</text>
</comment>
<dbReference type="PANTHER" id="PTHR36108">
    <property type="entry name" value="COLOSSIN-B-RELATED"/>
    <property type="match status" value="1"/>
</dbReference>
<evidence type="ECO:0000259" key="6">
    <source>
        <dbReference type="Pfam" id="PF17802"/>
    </source>
</evidence>
<dbReference type="PANTHER" id="PTHR36108:SF13">
    <property type="entry name" value="COLOSSIN-B-RELATED"/>
    <property type="match status" value="1"/>
</dbReference>
<keyword evidence="3" id="KW-0732">Signal</keyword>
<keyword evidence="5" id="KW-1133">Transmembrane helix</keyword>
<evidence type="ECO:0000256" key="5">
    <source>
        <dbReference type="SAM" id="Phobius"/>
    </source>
</evidence>
<feature type="domain" description="SpaA-like prealbumin fold" evidence="6">
    <location>
        <begin position="284"/>
        <end position="354"/>
    </location>
</feature>
<evidence type="ECO:0000256" key="2">
    <source>
        <dbReference type="ARBA" id="ARBA00022525"/>
    </source>
</evidence>
<evidence type="ECO:0000313" key="8">
    <source>
        <dbReference type="Proteomes" id="UP000652477"/>
    </source>
</evidence>
<feature type="compositionally biased region" description="Basic and acidic residues" evidence="4">
    <location>
        <begin position="668"/>
        <end position="677"/>
    </location>
</feature>
<dbReference type="PROSITE" id="PS51257">
    <property type="entry name" value="PROKAR_LIPOPROTEIN"/>
    <property type="match status" value="1"/>
</dbReference>
<comment type="caution">
    <text evidence="7">The sequence shown here is derived from an EMBL/GenBank/DDBJ whole genome shotgun (WGS) entry which is preliminary data.</text>
</comment>
<name>A0A923RRJ6_9FIRM</name>
<proteinExistence type="inferred from homology"/>
<dbReference type="InterPro" id="IPR041033">
    <property type="entry name" value="SpaA_PFL_dom_1"/>
</dbReference>
<evidence type="ECO:0000313" key="7">
    <source>
        <dbReference type="EMBL" id="MBC5688442.1"/>
    </source>
</evidence>
<protein>
    <recommendedName>
        <fullName evidence="6">SpaA-like prealbumin fold domain-containing protein</fullName>
    </recommendedName>
</protein>
<dbReference type="Proteomes" id="UP000652477">
    <property type="component" value="Unassembled WGS sequence"/>
</dbReference>
<evidence type="ECO:0000256" key="1">
    <source>
        <dbReference type="ARBA" id="ARBA00007257"/>
    </source>
</evidence>
<keyword evidence="2" id="KW-0964">Secreted</keyword>
<keyword evidence="8" id="KW-1185">Reference proteome</keyword>
<sequence>MKEKWKKGGKTLLFVFVIFIFAFSCIQVAAAEEGQEDIKEEVRRPMYDAAYLSELLKGVGFAEETANEMQGRNAAAGSTVYTSVLAADQGTIDMVRYSPDGQSWEMVDSWSEGVLGADGEWAFCADPTVSFQSGNKQVYDAKMYYSQYTIDTIGSAFAWYDEWKTTLDFSFTSSQDYFFKQILVWEVLNEVNGWYPGITLEFGNNVLCPDGVHYVSDYTWQVLQYGIEHAVDPEWREKWECSGVILKGNGQDLCQWEYHPAGGYIEIQKSSSDPGLSEGNSCYTLEGAEYGVYQKEELKTVLVTDESGYAKSEKLPVGEYTICEIKAPSGYKLDIKSYTLLVESGKTTGLKVKDIPVSAKAELELVKIDAGTKGDTPQGCASLAGAQFAVDFYEGEYTKDSLPKEPDRTWILETKETKITKENEDKQAFWELSEEYKIEGDDFYYVAGNDEPVLPLGTIVIEEVKAPTGYLLKEVLFKAEEDRTEEQEKENVAAEEEGWLTACVIPIKQEGEEVKLIGGNRYQAADKVIRGDFSFTKIEEKTQKAMADIPFRITSVTTKESHVIVTDENGYFSSSSEYVKHSVDTNAEKAGAGLWFGIGDENACIPVDDGQGALPFDTYKIEELRCENNEGKQLYEGEFVISRDEFTLDMGTIENADLPKENPPADEEMPKKEKQETIHTGDETVMRMYIVGILISLGVLLLIFADKPRKRR</sequence>
<dbReference type="EMBL" id="JACOPF010000001">
    <property type="protein sequence ID" value="MBC5688442.1"/>
    <property type="molecule type" value="Genomic_DNA"/>
</dbReference>
<keyword evidence="5" id="KW-0812">Transmembrane</keyword>
<evidence type="ECO:0000256" key="4">
    <source>
        <dbReference type="SAM" id="MobiDB-lite"/>
    </source>
</evidence>
<feature type="region of interest" description="Disordered" evidence="4">
    <location>
        <begin position="655"/>
        <end position="677"/>
    </location>
</feature>
<reference evidence="7" key="1">
    <citation type="submission" date="2020-08" db="EMBL/GenBank/DDBJ databases">
        <title>Genome public.</title>
        <authorList>
            <person name="Liu C."/>
            <person name="Sun Q."/>
        </authorList>
    </citation>
    <scope>NUCLEOTIDE SEQUENCE</scope>
    <source>
        <strain evidence="7">NSJ-55</strain>
    </source>
</reference>
<accession>A0A923RRJ6</accession>
<evidence type="ECO:0000256" key="3">
    <source>
        <dbReference type="ARBA" id="ARBA00022729"/>
    </source>
</evidence>
<dbReference type="AlphaFoldDB" id="A0A923RRJ6"/>
<dbReference type="RefSeq" id="WP_186875056.1">
    <property type="nucleotide sequence ID" value="NZ_JACOPF010000001.1"/>
</dbReference>
<dbReference type="Gene3D" id="2.60.40.10">
    <property type="entry name" value="Immunoglobulins"/>
    <property type="match status" value="2"/>
</dbReference>
<dbReference type="Pfam" id="PF17802">
    <property type="entry name" value="SpaA"/>
    <property type="match status" value="1"/>
</dbReference>
<organism evidence="7 8">
    <name type="scientific">Mediterraneibacter hominis</name>
    <dbReference type="NCBI Taxonomy" id="2763054"/>
    <lineage>
        <taxon>Bacteria</taxon>
        <taxon>Bacillati</taxon>
        <taxon>Bacillota</taxon>
        <taxon>Clostridia</taxon>
        <taxon>Lachnospirales</taxon>
        <taxon>Lachnospiraceae</taxon>
        <taxon>Mediterraneibacter</taxon>
    </lineage>
</organism>
<gene>
    <name evidence="7" type="ORF">H8S37_05800</name>
</gene>
<keyword evidence="5" id="KW-0472">Membrane</keyword>
<dbReference type="InterPro" id="IPR013783">
    <property type="entry name" value="Ig-like_fold"/>
</dbReference>
<feature type="transmembrane region" description="Helical" evidence="5">
    <location>
        <begin position="686"/>
        <end position="705"/>
    </location>
</feature>